<dbReference type="OrthoDB" id="384721at2"/>
<name>A0A1I4LMF1_9BACI</name>
<dbReference type="Gene3D" id="3.20.20.190">
    <property type="entry name" value="Phosphatidylinositol (PI) phosphodiesterase"/>
    <property type="match status" value="1"/>
</dbReference>
<dbReference type="STRING" id="334253.SAMN04487943_10595"/>
<keyword evidence="1" id="KW-0812">Transmembrane</keyword>
<protein>
    <submittedName>
        <fullName evidence="3">Glycerophosphoryl diester phosphodiesterase</fullName>
    </submittedName>
</protein>
<keyword evidence="1" id="KW-1133">Transmembrane helix</keyword>
<accession>A0A1I4LMF1</accession>
<dbReference type="Pfam" id="PF03009">
    <property type="entry name" value="GDPD"/>
    <property type="match status" value="1"/>
</dbReference>
<dbReference type="GO" id="GO:0006629">
    <property type="term" value="P:lipid metabolic process"/>
    <property type="evidence" value="ECO:0007669"/>
    <property type="project" value="InterPro"/>
</dbReference>
<feature type="domain" description="GP-PDE" evidence="2">
    <location>
        <begin position="48"/>
        <end position="291"/>
    </location>
</feature>
<evidence type="ECO:0000256" key="1">
    <source>
        <dbReference type="SAM" id="Phobius"/>
    </source>
</evidence>
<dbReference type="InterPro" id="IPR030395">
    <property type="entry name" value="GP_PDE_dom"/>
</dbReference>
<keyword evidence="1" id="KW-0472">Membrane</keyword>
<feature type="transmembrane region" description="Helical" evidence="1">
    <location>
        <begin position="7"/>
        <end position="25"/>
    </location>
</feature>
<dbReference type="SUPFAM" id="SSF51695">
    <property type="entry name" value="PLC-like phosphodiesterases"/>
    <property type="match status" value="1"/>
</dbReference>
<evidence type="ECO:0000259" key="2">
    <source>
        <dbReference type="PROSITE" id="PS51704"/>
    </source>
</evidence>
<organism evidence="3 4">
    <name type="scientific">Gracilibacillus orientalis</name>
    <dbReference type="NCBI Taxonomy" id="334253"/>
    <lineage>
        <taxon>Bacteria</taxon>
        <taxon>Bacillati</taxon>
        <taxon>Bacillota</taxon>
        <taxon>Bacilli</taxon>
        <taxon>Bacillales</taxon>
        <taxon>Bacillaceae</taxon>
        <taxon>Gracilibacillus</taxon>
    </lineage>
</organism>
<evidence type="ECO:0000313" key="3">
    <source>
        <dbReference type="EMBL" id="SFL92013.1"/>
    </source>
</evidence>
<dbReference type="PROSITE" id="PS51704">
    <property type="entry name" value="GP_PDE"/>
    <property type="match status" value="1"/>
</dbReference>
<dbReference type="RefSeq" id="WP_091483663.1">
    <property type="nucleotide sequence ID" value="NZ_FOTR01000005.1"/>
</dbReference>
<reference evidence="4" key="1">
    <citation type="submission" date="2016-10" db="EMBL/GenBank/DDBJ databases">
        <authorList>
            <person name="Varghese N."/>
            <person name="Submissions S."/>
        </authorList>
    </citation>
    <scope>NUCLEOTIDE SEQUENCE [LARGE SCALE GENOMIC DNA]</scope>
    <source>
        <strain evidence="4">CGMCC 1.4250</strain>
    </source>
</reference>
<dbReference type="Proteomes" id="UP000198565">
    <property type="component" value="Unassembled WGS sequence"/>
</dbReference>
<dbReference type="EMBL" id="FOTR01000005">
    <property type="protein sequence ID" value="SFL92013.1"/>
    <property type="molecule type" value="Genomic_DNA"/>
</dbReference>
<dbReference type="PANTHER" id="PTHR46211">
    <property type="entry name" value="GLYCEROPHOSPHORYL DIESTER PHOSPHODIESTERASE"/>
    <property type="match status" value="1"/>
</dbReference>
<dbReference type="InterPro" id="IPR017946">
    <property type="entry name" value="PLC-like_Pdiesterase_TIM-brl"/>
</dbReference>
<keyword evidence="4" id="KW-1185">Reference proteome</keyword>
<dbReference type="AlphaFoldDB" id="A0A1I4LMF1"/>
<dbReference type="PANTHER" id="PTHR46211:SF7">
    <property type="entry name" value="GLYCEROPHOSPHODIESTER PHOSPHODIESTERASE"/>
    <property type="match status" value="1"/>
</dbReference>
<sequence>MKIAMKWCFLFLFILIVIIGATYIWKPEEKVDNVNSLPPDSLLSSDRILNIAHRGASGYAPEHTLIAYESAQKMNTDFLEIDVHMTADGELVAMHDEDVSRTTNGSGLIKDMSLTELKNLDAGSWFNTAYPEKADEYFVGIEVPTLEEILDSFGLHSNYYIEIKDTDSKMTDKFLGILEDYHLIEENKVVIQSFSAEILKQIHAQYESIPLIQLLYQDETKSAHYNQIRQYATGVGALYQELDKELVQETHSEGLHVHTYTVNAEEDMKQVIEWGVDGVFTNYPDRLAEILMNDM</sequence>
<gene>
    <name evidence="3" type="ORF">SAMN04487943_10595</name>
</gene>
<evidence type="ECO:0000313" key="4">
    <source>
        <dbReference type="Proteomes" id="UP000198565"/>
    </source>
</evidence>
<dbReference type="GO" id="GO:0008081">
    <property type="term" value="F:phosphoric diester hydrolase activity"/>
    <property type="evidence" value="ECO:0007669"/>
    <property type="project" value="InterPro"/>
</dbReference>
<proteinExistence type="predicted"/>